<dbReference type="PROSITE" id="PS50263">
    <property type="entry name" value="CN_HYDROLASE"/>
    <property type="match status" value="1"/>
</dbReference>
<feature type="domain" description="CN hydrolase" evidence="1">
    <location>
        <begin position="1"/>
        <end position="232"/>
    </location>
</feature>
<keyword evidence="2" id="KW-0378">Hydrolase</keyword>
<dbReference type="InterPro" id="IPR052737">
    <property type="entry name" value="Omega-amidase_YafV"/>
</dbReference>
<proteinExistence type="predicted"/>
<dbReference type="SUPFAM" id="SSF56317">
    <property type="entry name" value="Carbon-nitrogen hydrolase"/>
    <property type="match status" value="1"/>
</dbReference>
<dbReference type="InterPro" id="IPR003010">
    <property type="entry name" value="C-N_Hydrolase"/>
</dbReference>
<dbReference type="GO" id="GO:0016787">
    <property type="term" value="F:hydrolase activity"/>
    <property type="evidence" value="ECO:0007669"/>
    <property type="project" value="UniProtKB-KW"/>
</dbReference>
<keyword evidence="3" id="KW-1185">Reference proteome</keyword>
<sequence length="263" mass="29597">MKIALCQTSIVWENKAENIKRGRDWCKAAAEEGARLICFPEMSFTGFSMNTVKTAESEMETVRKMLSISGEYRIAIAFGWAKAAGKKAENHYTVVDGNKVLGDYVKLHPFSYSGEDRWFQKGSDTCLLALDGFVMGLTICYDLRFPELYQELSKSADLILVPANWPAARSMHWKCLLQARAIENQCYVAGINCQGDIGGLAYSGDSCLFLPDGQPGCGFARGEELLFCDLRDKAEKWQQAFPVKQDRRPQLYAGYYDIKQKDK</sequence>
<gene>
    <name evidence="2" type="ORF">OCV88_09995</name>
</gene>
<comment type="caution">
    <text evidence="2">The sequence shown here is derived from an EMBL/GenBank/DDBJ whole genome shotgun (WGS) entry which is preliminary data.</text>
</comment>
<protein>
    <submittedName>
        <fullName evidence="2">Carbon-nitrogen family hydrolase</fullName>
    </submittedName>
</protein>
<reference evidence="2 3" key="1">
    <citation type="journal article" date="2021" name="ISME Commun">
        <title>Automated analysis of genomic sequences facilitates high-throughput and comprehensive description of bacteria.</title>
        <authorList>
            <person name="Hitch T.C.A."/>
        </authorList>
    </citation>
    <scope>NUCLEOTIDE SEQUENCE [LARGE SCALE GENOMIC DNA]</scope>
    <source>
        <strain evidence="2 3">Sanger_109</strain>
    </source>
</reference>
<dbReference type="InterPro" id="IPR036526">
    <property type="entry name" value="C-N_Hydrolase_sf"/>
</dbReference>
<dbReference type="Pfam" id="PF00795">
    <property type="entry name" value="CN_hydrolase"/>
    <property type="match status" value="1"/>
</dbReference>
<dbReference type="Gene3D" id="3.60.110.10">
    <property type="entry name" value="Carbon-nitrogen hydrolase"/>
    <property type="match status" value="1"/>
</dbReference>
<dbReference type="PANTHER" id="PTHR47799">
    <property type="entry name" value="OMEGA-AMIDASE YAFV"/>
    <property type="match status" value="1"/>
</dbReference>
<evidence type="ECO:0000313" key="3">
    <source>
        <dbReference type="Proteomes" id="UP001652442"/>
    </source>
</evidence>
<evidence type="ECO:0000259" key="1">
    <source>
        <dbReference type="PROSITE" id="PS50263"/>
    </source>
</evidence>
<dbReference type="Proteomes" id="UP001652442">
    <property type="component" value="Unassembled WGS sequence"/>
</dbReference>
<dbReference type="RefSeq" id="WP_158425374.1">
    <property type="nucleotide sequence ID" value="NZ_JAOQJQ010000004.1"/>
</dbReference>
<evidence type="ECO:0000313" key="2">
    <source>
        <dbReference type="EMBL" id="MCU6762664.1"/>
    </source>
</evidence>
<dbReference type="EMBL" id="JAOQJQ010000004">
    <property type="protein sequence ID" value="MCU6762664.1"/>
    <property type="molecule type" value="Genomic_DNA"/>
</dbReference>
<dbReference type="PANTHER" id="PTHR47799:SF1">
    <property type="entry name" value="OMEGA-AMIDASE YAFV"/>
    <property type="match status" value="1"/>
</dbReference>
<name>A0ABT2TKC7_9FIRM</name>
<accession>A0ABT2TKC7</accession>
<organism evidence="2 3">
    <name type="scientific">Brotonthovivens ammoniilytica</name>
    <dbReference type="NCBI Taxonomy" id="2981725"/>
    <lineage>
        <taxon>Bacteria</taxon>
        <taxon>Bacillati</taxon>
        <taxon>Bacillota</taxon>
        <taxon>Clostridia</taxon>
        <taxon>Lachnospirales</taxon>
        <taxon>Lachnospiraceae</taxon>
        <taxon>Brotonthovivens</taxon>
    </lineage>
</organism>